<accession>A0A2P2KNU9</accession>
<dbReference type="AlphaFoldDB" id="A0A2P2KNU9"/>
<proteinExistence type="predicted"/>
<reference evidence="2" key="1">
    <citation type="submission" date="2018-02" db="EMBL/GenBank/DDBJ databases">
        <title>Rhizophora mucronata_Transcriptome.</title>
        <authorList>
            <person name="Meera S.P."/>
            <person name="Sreeshan A."/>
            <person name="Augustine A."/>
        </authorList>
    </citation>
    <scope>NUCLEOTIDE SEQUENCE</scope>
    <source>
        <tissue evidence="2">Leaf</tissue>
    </source>
</reference>
<evidence type="ECO:0000256" key="1">
    <source>
        <dbReference type="SAM" id="MobiDB-lite"/>
    </source>
</evidence>
<feature type="region of interest" description="Disordered" evidence="1">
    <location>
        <begin position="95"/>
        <end position="118"/>
    </location>
</feature>
<protein>
    <submittedName>
        <fullName evidence="2">Uncharacterized protein MANES_11G156700</fullName>
    </submittedName>
</protein>
<organism evidence="2">
    <name type="scientific">Rhizophora mucronata</name>
    <name type="common">Asiatic mangrove</name>
    <dbReference type="NCBI Taxonomy" id="61149"/>
    <lineage>
        <taxon>Eukaryota</taxon>
        <taxon>Viridiplantae</taxon>
        <taxon>Streptophyta</taxon>
        <taxon>Embryophyta</taxon>
        <taxon>Tracheophyta</taxon>
        <taxon>Spermatophyta</taxon>
        <taxon>Magnoliopsida</taxon>
        <taxon>eudicotyledons</taxon>
        <taxon>Gunneridae</taxon>
        <taxon>Pentapetalae</taxon>
        <taxon>rosids</taxon>
        <taxon>fabids</taxon>
        <taxon>Malpighiales</taxon>
        <taxon>Rhizophoraceae</taxon>
        <taxon>Rhizophora</taxon>
    </lineage>
</organism>
<evidence type="ECO:0000313" key="2">
    <source>
        <dbReference type="EMBL" id="MBX07385.1"/>
    </source>
</evidence>
<sequence length="171" mass="20503">MTLMSLTRMNLMMVKDLKMRMENLKRVCPLMKMMMMTMTRMMRVMMTRLRRRLNLERKGLMTLQQRHLCPQRRQKLVLLRRQMARRVVIPQLPTQQKMQEKLPQMPSHKPQNREAKSHANPVTDHLAQMLLFSLTLRPSIVASEMDFGFPYKQCHVRSDVMKILVEAVRRK</sequence>
<dbReference type="EMBL" id="GGEC01026901">
    <property type="protein sequence ID" value="MBX07385.1"/>
    <property type="molecule type" value="Transcribed_RNA"/>
</dbReference>
<name>A0A2P2KNU9_RHIMU</name>